<dbReference type="OrthoDB" id="1722066at2759"/>
<dbReference type="GO" id="GO:0032543">
    <property type="term" value="P:mitochondrial translation"/>
    <property type="evidence" value="ECO:0007669"/>
    <property type="project" value="UniProtKB-UniRule"/>
</dbReference>
<evidence type="ECO:0000259" key="9">
    <source>
        <dbReference type="SMART" id="SM00845"/>
    </source>
</evidence>
<dbReference type="InterPro" id="IPR006075">
    <property type="entry name" value="Asn/Gln-tRNA_Trfase_suB/E_cat"/>
</dbReference>
<evidence type="ECO:0000256" key="2">
    <source>
        <dbReference type="ARBA" id="ARBA00022598"/>
    </source>
</evidence>
<dbReference type="SMART" id="SM00845">
    <property type="entry name" value="GatB_Yqey"/>
    <property type="match status" value="1"/>
</dbReference>
<dbReference type="SUPFAM" id="SSF89095">
    <property type="entry name" value="GatB/YqeY motif"/>
    <property type="match status" value="1"/>
</dbReference>
<evidence type="ECO:0000256" key="7">
    <source>
        <dbReference type="ARBA" id="ARBA00047913"/>
    </source>
</evidence>
<dbReference type="GO" id="GO:0050567">
    <property type="term" value="F:glutaminyl-tRNA synthase (glutamine-hydrolyzing) activity"/>
    <property type="evidence" value="ECO:0007669"/>
    <property type="project" value="UniProtKB-UniRule"/>
</dbReference>
<dbReference type="PROSITE" id="PS01234">
    <property type="entry name" value="GATB"/>
    <property type="match status" value="1"/>
</dbReference>
<comment type="caution">
    <text evidence="10">The sequence shown here is derived from an EMBL/GenBank/DDBJ whole genome shotgun (WGS) entry which is preliminary data.</text>
</comment>
<keyword evidence="2 8" id="KW-0436">Ligase</keyword>
<evidence type="ECO:0000313" key="10">
    <source>
        <dbReference type="EMBL" id="KAF2076421.1"/>
    </source>
</evidence>
<dbReference type="Proteomes" id="UP000695562">
    <property type="component" value="Unassembled WGS sequence"/>
</dbReference>
<evidence type="ECO:0000256" key="8">
    <source>
        <dbReference type="HAMAP-Rule" id="MF_03147"/>
    </source>
</evidence>
<organism evidence="10 11">
    <name type="scientific">Polysphondylium violaceum</name>
    <dbReference type="NCBI Taxonomy" id="133409"/>
    <lineage>
        <taxon>Eukaryota</taxon>
        <taxon>Amoebozoa</taxon>
        <taxon>Evosea</taxon>
        <taxon>Eumycetozoa</taxon>
        <taxon>Dictyostelia</taxon>
        <taxon>Dictyosteliales</taxon>
        <taxon>Dictyosteliaceae</taxon>
        <taxon>Polysphondylium</taxon>
    </lineage>
</organism>
<gene>
    <name evidence="10" type="ORF">CYY_002278</name>
</gene>
<dbReference type="Pfam" id="PF02637">
    <property type="entry name" value="GatB_Yqey"/>
    <property type="match status" value="1"/>
</dbReference>
<evidence type="ECO:0000256" key="5">
    <source>
        <dbReference type="ARBA" id="ARBA00022917"/>
    </source>
</evidence>
<dbReference type="AlphaFoldDB" id="A0A8J4Q831"/>
<evidence type="ECO:0000256" key="4">
    <source>
        <dbReference type="ARBA" id="ARBA00022840"/>
    </source>
</evidence>
<comment type="catalytic activity">
    <reaction evidence="6">
        <text>L-aspartyl-tRNA(Asn) + L-glutamine + ATP + H2O = L-asparaginyl-tRNA(Asn) + L-glutamate + ADP + phosphate + 2 H(+)</text>
        <dbReference type="Rhea" id="RHEA:14513"/>
        <dbReference type="Rhea" id="RHEA-COMP:9674"/>
        <dbReference type="Rhea" id="RHEA-COMP:9677"/>
        <dbReference type="ChEBI" id="CHEBI:15377"/>
        <dbReference type="ChEBI" id="CHEBI:15378"/>
        <dbReference type="ChEBI" id="CHEBI:29985"/>
        <dbReference type="ChEBI" id="CHEBI:30616"/>
        <dbReference type="ChEBI" id="CHEBI:43474"/>
        <dbReference type="ChEBI" id="CHEBI:58359"/>
        <dbReference type="ChEBI" id="CHEBI:78515"/>
        <dbReference type="ChEBI" id="CHEBI:78516"/>
        <dbReference type="ChEBI" id="CHEBI:456216"/>
    </reaction>
</comment>
<keyword evidence="4 8" id="KW-0067">ATP-binding</keyword>
<dbReference type="InterPro" id="IPR017959">
    <property type="entry name" value="Asn/Gln-tRNA_amidoTrfase_suB/E"/>
</dbReference>
<dbReference type="SUPFAM" id="SSF55931">
    <property type="entry name" value="Glutamine synthetase/guanido kinase"/>
    <property type="match status" value="1"/>
</dbReference>
<protein>
    <recommendedName>
        <fullName evidence="8">Glutamyl-tRNA(Gln) amidotransferase subunit B, mitochondrial</fullName>
        <shortName evidence="8">Glu-AdT subunit B</shortName>
        <ecNumber evidence="8">6.3.5.-</ecNumber>
    </recommendedName>
</protein>
<sequence>MQSLKNSIVGLHKRWSLLNSTANVINRRSYTTQQLTNGNITHTDNLNQCSNDYIRDKSGDLWELVVGVEIHAQTKTKEKLFSNSANIGSVDGLQANSRVSFTDAAFPGTLPILNQSCVEQAIKTGISIGGEINPVSFFDRKHYFYQDLPLGYQITQYTDPIVRGGKMILTLNDGRQHTIRISHIQLEQDSGKSIHDMHPTQSLVDLNRAGIGLMEIVSHADFRSSEQVGLYIKKLQHLLKHVGSSDANMQLGELRCDINISVHKPNTPLGTRVELKNMISPKAIMSSINAEAKRQIQLLEQGLPITRETRGFNQETGETFHMRTKEGEVDYRFFPEPDLPPLVINPTWIETIRESLGEMPEDMKKRIISLYQLSDYEASLLIEDFRIALFFEKSIHHNTQEPRLAKSILPWITRDIFSFINDNNTSFDQINLTIDQFTEFLDLIKTDYLSPRTGKEILSLILKGDKRSPKAITDALGLSQISDDLVLDQLCQSVVLAHPKEVNEYRSGRDRVFKFFVGEIMKKTKGRSSPEKVNTFLRKYLDNK</sequence>
<dbReference type="PANTHER" id="PTHR11659">
    <property type="entry name" value="GLUTAMYL-TRNA GLN AMIDOTRANSFERASE SUBUNIT B MITOCHONDRIAL AND PROKARYOTIC PET112-RELATED"/>
    <property type="match status" value="1"/>
</dbReference>
<evidence type="ECO:0000256" key="3">
    <source>
        <dbReference type="ARBA" id="ARBA00022741"/>
    </source>
</evidence>
<keyword evidence="11" id="KW-1185">Reference proteome</keyword>
<dbReference type="GO" id="GO:0030956">
    <property type="term" value="C:glutamyl-tRNA(Gln) amidotransferase complex"/>
    <property type="evidence" value="ECO:0007669"/>
    <property type="project" value="UniProtKB-UniRule"/>
</dbReference>
<dbReference type="Pfam" id="PF02934">
    <property type="entry name" value="GatB_N"/>
    <property type="match status" value="1"/>
</dbReference>
<dbReference type="GO" id="GO:0005524">
    <property type="term" value="F:ATP binding"/>
    <property type="evidence" value="ECO:0007669"/>
    <property type="project" value="UniProtKB-KW"/>
</dbReference>
<comment type="similarity">
    <text evidence="1 8">Belongs to the GatB/GatE family. GatB subfamily.</text>
</comment>
<dbReference type="PANTHER" id="PTHR11659:SF0">
    <property type="entry name" value="GLUTAMYL-TRNA(GLN) AMIDOTRANSFERASE SUBUNIT B, MITOCHONDRIAL"/>
    <property type="match status" value="1"/>
</dbReference>
<dbReference type="InterPro" id="IPR014746">
    <property type="entry name" value="Gln_synth/guanido_kin_cat_dom"/>
</dbReference>
<keyword evidence="5 8" id="KW-0648">Protein biosynthesis</keyword>
<dbReference type="NCBIfam" id="NF004014">
    <property type="entry name" value="PRK05477.1-4"/>
    <property type="match status" value="1"/>
</dbReference>
<proteinExistence type="inferred from homology"/>
<name>A0A8J4Q831_9MYCE</name>
<evidence type="ECO:0000256" key="6">
    <source>
        <dbReference type="ARBA" id="ARBA00047380"/>
    </source>
</evidence>
<dbReference type="EMBL" id="AJWJ01000061">
    <property type="protein sequence ID" value="KAF2076421.1"/>
    <property type="molecule type" value="Genomic_DNA"/>
</dbReference>
<dbReference type="InterPro" id="IPR003789">
    <property type="entry name" value="Asn/Gln_tRNA_amidoTrase-B-like"/>
</dbReference>
<dbReference type="FunFam" id="1.10.10.410:FF:000001">
    <property type="entry name" value="Aspartyl/glutamyl-tRNA(Asn/Gln) amidotransferase subunit B"/>
    <property type="match status" value="1"/>
</dbReference>
<dbReference type="NCBIfam" id="TIGR00133">
    <property type="entry name" value="gatB"/>
    <property type="match status" value="1"/>
</dbReference>
<keyword evidence="8" id="KW-0496">Mitochondrion</keyword>
<dbReference type="InterPro" id="IPR017958">
    <property type="entry name" value="Gln-tRNA_amidoTrfase_suB_CS"/>
</dbReference>
<dbReference type="GO" id="GO:0070681">
    <property type="term" value="P:glutaminyl-tRNAGln biosynthesis via transamidation"/>
    <property type="evidence" value="ECO:0007669"/>
    <property type="project" value="UniProtKB-UniRule"/>
</dbReference>
<dbReference type="InterPro" id="IPR018027">
    <property type="entry name" value="Asn/Gln_amidotransferase"/>
</dbReference>
<dbReference type="InterPro" id="IPR023168">
    <property type="entry name" value="GatB_Yqey_C_2"/>
</dbReference>
<dbReference type="EC" id="6.3.5.-" evidence="8"/>
<reference evidence="10" key="1">
    <citation type="submission" date="2020-01" db="EMBL/GenBank/DDBJ databases">
        <title>Development of genomics and gene disruption for Polysphondylium violaceum indicates a role for the polyketide synthase stlB in stalk morphogenesis.</title>
        <authorList>
            <person name="Narita B."/>
            <person name="Kawabe Y."/>
            <person name="Kin K."/>
            <person name="Saito T."/>
            <person name="Gibbs R."/>
            <person name="Kuspa A."/>
            <person name="Muzny D."/>
            <person name="Queller D."/>
            <person name="Richards S."/>
            <person name="Strassman J."/>
            <person name="Sucgang R."/>
            <person name="Worley K."/>
            <person name="Schaap P."/>
        </authorList>
    </citation>
    <scope>NUCLEOTIDE SEQUENCE</scope>
    <source>
        <strain evidence="10">QSvi11</strain>
    </source>
</reference>
<feature type="domain" description="Asn/Gln amidotransferase" evidence="9">
    <location>
        <begin position="389"/>
        <end position="541"/>
    </location>
</feature>
<dbReference type="InterPro" id="IPR004413">
    <property type="entry name" value="GatB"/>
</dbReference>
<dbReference type="Gene3D" id="1.10.10.410">
    <property type="match status" value="1"/>
</dbReference>
<dbReference type="HAMAP" id="MF_00121">
    <property type="entry name" value="GatB"/>
    <property type="match status" value="1"/>
</dbReference>
<keyword evidence="3 8" id="KW-0547">Nucleotide-binding</keyword>
<comment type="catalytic activity">
    <reaction evidence="7 8">
        <text>L-glutamyl-tRNA(Gln) + L-glutamine + ATP + H2O = L-glutaminyl-tRNA(Gln) + L-glutamate + ADP + phosphate + H(+)</text>
        <dbReference type="Rhea" id="RHEA:17521"/>
        <dbReference type="Rhea" id="RHEA-COMP:9681"/>
        <dbReference type="Rhea" id="RHEA-COMP:9684"/>
        <dbReference type="ChEBI" id="CHEBI:15377"/>
        <dbReference type="ChEBI" id="CHEBI:15378"/>
        <dbReference type="ChEBI" id="CHEBI:29985"/>
        <dbReference type="ChEBI" id="CHEBI:30616"/>
        <dbReference type="ChEBI" id="CHEBI:43474"/>
        <dbReference type="ChEBI" id="CHEBI:58359"/>
        <dbReference type="ChEBI" id="CHEBI:78520"/>
        <dbReference type="ChEBI" id="CHEBI:78521"/>
        <dbReference type="ChEBI" id="CHEBI:456216"/>
    </reaction>
</comment>
<comment type="subcellular location">
    <subcellularLocation>
        <location evidence="8">Mitochondrion</location>
    </subcellularLocation>
</comment>
<comment type="function">
    <text evidence="8">Allows the formation of correctly charged Gln-tRNA(Gln) through the transamidation of misacylated Glu-tRNA(Gln) in the mitochondria. The reaction takes place in the presence of glutamine and ATP through an activated gamma-phospho-Glu-tRNA(Gln).</text>
</comment>
<comment type="subunit">
    <text evidence="8">Subunit of the heterotrimeric GatCAB amidotransferase (AdT) complex, composed of A, B and C subunits.</text>
</comment>
<evidence type="ECO:0000256" key="1">
    <source>
        <dbReference type="ARBA" id="ARBA00005306"/>
    </source>
</evidence>
<evidence type="ECO:0000313" key="11">
    <source>
        <dbReference type="Proteomes" id="UP000695562"/>
    </source>
</evidence>
<dbReference type="GO" id="GO:0005739">
    <property type="term" value="C:mitochondrion"/>
    <property type="evidence" value="ECO:0007669"/>
    <property type="project" value="UniProtKB-SubCell"/>
</dbReference>
<dbReference type="NCBIfam" id="NF004012">
    <property type="entry name" value="PRK05477.1-2"/>
    <property type="match status" value="1"/>
</dbReference>
<accession>A0A8J4Q831</accession>